<dbReference type="AlphaFoldDB" id="A0A820RZW8"/>
<name>A0A820RZW8_9BILA</name>
<evidence type="ECO:0000313" key="3">
    <source>
        <dbReference type="Proteomes" id="UP000663844"/>
    </source>
</evidence>
<dbReference type="EMBL" id="CAJOAZ010032816">
    <property type="protein sequence ID" value="CAF4450329.1"/>
    <property type="molecule type" value="Genomic_DNA"/>
</dbReference>
<accession>A0A820RZW8</accession>
<evidence type="ECO:0000259" key="1">
    <source>
        <dbReference type="Pfam" id="PF02010"/>
    </source>
</evidence>
<feature type="non-terminal residue" evidence="2">
    <location>
        <position position="1"/>
    </location>
</feature>
<evidence type="ECO:0000313" key="2">
    <source>
        <dbReference type="EMBL" id="CAF4450329.1"/>
    </source>
</evidence>
<dbReference type="Pfam" id="PF02010">
    <property type="entry name" value="REJ"/>
    <property type="match status" value="1"/>
</dbReference>
<proteinExistence type="predicted"/>
<dbReference type="Proteomes" id="UP000663844">
    <property type="component" value="Unassembled WGS sequence"/>
</dbReference>
<gene>
    <name evidence="2" type="ORF">OXD698_LOCUS54355</name>
</gene>
<comment type="caution">
    <text evidence="2">The sequence shown here is derived from an EMBL/GenBank/DDBJ whole genome shotgun (WGS) entry which is preliminary data.</text>
</comment>
<organism evidence="2 3">
    <name type="scientific">Adineta steineri</name>
    <dbReference type="NCBI Taxonomy" id="433720"/>
    <lineage>
        <taxon>Eukaryota</taxon>
        <taxon>Metazoa</taxon>
        <taxon>Spiralia</taxon>
        <taxon>Gnathifera</taxon>
        <taxon>Rotifera</taxon>
        <taxon>Eurotatoria</taxon>
        <taxon>Bdelloidea</taxon>
        <taxon>Adinetida</taxon>
        <taxon>Adinetidae</taxon>
        <taxon>Adineta</taxon>
    </lineage>
</organism>
<reference evidence="2" key="1">
    <citation type="submission" date="2021-02" db="EMBL/GenBank/DDBJ databases">
        <authorList>
            <person name="Nowell W R."/>
        </authorList>
    </citation>
    <scope>NUCLEOTIDE SEQUENCE</scope>
</reference>
<feature type="domain" description="PKD/REJ-like" evidence="1">
    <location>
        <begin position="2"/>
        <end position="112"/>
    </location>
</feature>
<dbReference type="InterPro" id="IPR002859">
    <property type="entry name" value="PKD/REJ-like"/>
</dbReference>
<protein>
    <recommendedName>
        <fullName evidence="1">PKD/REJ-like domain-containing protein</fullName>
    </recommendedName>
</protein>
<sequence length="117" mass="13551">QAFQLDTGTYSIDRDNNILNSTDWIYEYYCRIYGLYMFPNLQGSLLSIDDLRNDSSNPSCLSNRTGWKFSNSIKSSLSILSNSLQPNRTYQFMVYMENRRNSSLQATGYVLVNVEEN</sequence>